<reference evidence="1 2" key="1">
    <citation type="submission" date="2021-06" db="EMBL/GenBank/DDBJ databases">
        <title>Caerostris darwini draft genome.</title>
        <authorList>
            <person name="Kono N."/>
            <person name="Arakawa K."/>
        </authorList>
    </citation>
    <scope>NUCLEOTIDE SEQUENCE [LARGE SCALE GENOMIC DNA]</scope>
</reference>
<keyword evidence="2" id="KW-1185">Reference proteome</keyword>
<dbReference type="EMBL" id="BPLQ01012421">
    <property type="protein sequence ID" value="GIY65428.1"/>
    <property type="molecule type" value="Genomic_DNA"/>
</dbReference>
<organism evidence="1 2">
    <name type="scientific">Caerostris darwini</name>
    <dbReference type="NCBI Taxonomy" id="1538125"/>
    <lineage>
        <taxon>Eukaryota</taxon>
        <taxon>Metazoa</taxon>
        <taxon>Ecdysozoa</taxon>
        <taxon>Arthropoda</taxon>
        <taxon>Chelicerata</taxon>
        <taxon>Arachnida</taxon>
        <taxon>Araneae</taxon>
        <taxon>Araneomorphae</taxon>
        <taxon>Entelegynae</taxon>
        <taxon>Araneoidea</taxon>
        <taxon>Araneidae</taxon>
        <taxon>Caerostris</taxon>
    </lineage>
</organism>
<dbReference type="AlphaFoldDB" id="A0AAV4V5Y8"/>
<evidence type="ECO:0000313" key="1">
    <source>
        <dbReference type="EMBL" id="GIY65428.1"/>
    </source>
</evidence>
<name>A0AAV4V5Y8_9ARAC</name>
<proteinExistence type="predicted"/>
<comment type="caution">
    <text evidence="1">The sequence shown here is derived from an EMBL/GenBank/DDBJ whole genome shotgun (WGS) entry which is preliminary data.</text>
</comment>
<protein>
    <submittedName>
        <fullName evidence="1">Uncharacterized protein</fullName>
    </submittedName>
</protein>
<dbReference type="Proteomes" id="UP001054837">
    <property type="component" value="Unassembled WGS sequence"/>
</dbReference>
<sequence length="140" mass="16977">MDPSSQIDSNSLKIRCDVIARQIHEWGNVYPCLTERRELLLSDEIDNLTYPLCRRKQEEIMNFLRVLVNNREGIESLFRRTSELKALLMQHDNIWLLKKLLIDETFLLHLMRNVDEAKYRVLQYDNRLKRHEINLRFKHQ</sequence>
<evidence type="ECO:0000313" key="2">
    <source>
        <dbReference type="Proteomes" id="UP001054837"/>
    </source>
</evidence>
<accession>A0AAV4V5Y8</accession>
<gene>
    <name evidence="1" type="ORF">CDAR_613301</name>
</gene>